<evidence type="ECO:0000313" key="2">
    <source>
        <dbReference type="Proteomes" id="UP001470230"/>
    </source>
</evidence>
<dbReference type="EMBL" id="JAPFFF010000012">
    <property type="protein sequence ID" value="KAK8876328.1"/>
    <property type="molecule type" value="Genomic_DNA"/>
</dbReference>
<name>A0ABR2JED7_9EUKA</name>
<keyword evidence="2" id="KW-1185">Reference proteome</keyword>
<gene>
    <name evidence="1" type="ORF">M9Y10_006526</name>
</gene>
<reference evidence="1 2" key="1">
    <citation type="submission" date="2024-04" db="EMBL/GenBank/DDBJ databases">
        <title>Tritrichomonas musculus Genome.</title>
        <authorList>
            <person name="Alves-Ferreira E."/>
            <person name="Grigg M."/>
            <person name="Lorenzi H."/>
            <person name="Galac M."/>
        </authorList>
    </citation>
    <scope>NUCLEOTIDE SEQUENCE [LARGE SCALE GENOMIC DNA]</scope>
    <source>
        <strain evidence="1 2">EAF2021</strain>
    </source>
</reference>
<evidence type="ECO:0008006" key="3">
    <source>
        <dbReference type="Google" id="ProtNLM"/>
    </source>
</evidence>
<comment type="caution">
    <text evidence="1">The sequence shown here is derived from an EMBL/GenBank/DDBJ whole genome shotgun (WGS) entry which is preliminary data.</text>
</comment>
<proteinExistence type="predicted"/>
<accession>A0ABR2JED7</accession>
<sequence length="150" mass="17832">MNSPEHGTFMDSVDRFIYPDCFKFFNQTNFILNPVFINEFINVFEKPFIESLGNFISTFFEIETDVSQPVTVFNQDLFLSSIEDEYCDFIQRVTHSKMFLEFKKKLIKKFGNNLNPTTIQFLRNRLSIIRVTENIKKQRRMSHSCVKNES</sequence>
<dbReference type="Proteomes" id="UP001470230">
    <property type="component" value="Unassembled WGS sequence"/>
</dbReference>
<protein>
    <recommendedName>
        <fullName evidence="3">RGS domain-containing protein</fullName>
    </recommendedName>
</protein>
<organism evidence="1 2">
    <name type="scientific">Tritrichomonas musculus</name>
    <dbReference type="NCBI Taxonomy" id="1915356"/>
    <lineage>
        <taxon>Eukaryota</taxon>
        <taxon>Metamonada</taxon>
        <taxon>Parabasalia</taxon>
        <taxon>Tritrichomonadida</taxon>
        <taxon>Tritrichomonadidae</taxon>
        <taxon>Tritrichomonas</taxon>
    </lineage>
</organism>
<evidence type="ECO:0000313" key="1">
    <source>
        <dbReference type="EMBL" id="KAK8876328.1"/>
    </source>
</evidence>